<comment type="caution">
    <text evidence="1">The sequence shown here is derived from an EMBL/GenBank/DDBJ whole genome shotgun (WGS) entry which is preliminary data.</text>
</comment>
<sequence length="372" mass="40526">MVKWNKNKLMDRARKELRNGEKAVREQLQDVVLEKAARELARHTKDKPQIEDPPATAVPSGQSTGVSYGSSSRTTTERRAPVSPEEALNDANGDQTSFVTESSSAPLLGDISLPDPSPSPQSSIAETVSHIRPEDVGGDVASQSPIADSGPLPTRELLPAIVESSHTTTVEITNVSTEGTYRPRSSGFPRLAPHQHAEPLQTNSARSISNPADSDSDSHERRPSSSIKVTGYRILNTVVIITFGVWKGVASFRGEAIMSNTLDILLGVVLTIGLFWLGCYEAVQPPRMIWLFHRDYAVLLHRPPTWHARPSPLTVSASQPYVSSGVDAYGMTARSHSSHDPDGRSDYLVQFSLRLMPTLSQSNARSSTLPNY</sequence>
<reference evidence="1" key="1">
    <citation type="journal article" date="2021" name="Environ. Microbiol.">
        <title>Gene family expansions and transcriptome signatures uncover fungal adaptations to wood decay.</title>
        <authorList>
            <person name="Hage H."/>
            <person name="Miyauchi S."/>
            <person name="Viragh M."/>
            <person name="Drula E."/>
            <person name="Min B."/>
            <person name="Chaduli D."/>
            <person name="Navarro D."/>
            <person name="Favel A."/>
            <person name="Norest M."/>
            <person name="Lesage-Meessen L."/>
            <person name="Balint B."/>
            <person name="Merenyi Z."/>
            <person name="de Eugenio L."/>
            <person name="Morin E."/>
            <person name="Martinez A.T."/>
            <person name="Baldrian P."/>
            <person name="Stursova M."/>
            <person name="Martinez M.J."/>
            <person name="Novotny C."/>
            <person name="Magnuson J.K."/>
            <person name="Spatafora J.W."/>
            <person name="Maurice S."/>
            <person name="Pangilinan J."/>
            <person name="Andreopoulos W."/>
            <person name="LaButti K."/>
            <person name="Hundley H."/>
            <person name="Na H."/>
            <person name="Kuo A."/>
            <person name="Barry K."/>
            <person name="Lipzen A."/>
            <person name="Henrissat B."/>
            <person name="Riley R."/>
            <person name="Ahrendt S."/>
            <person name="Nagy L.G."/>
            <person name="Grigoriev I.V."/>
            <person name="Martin F."/>
            <person name="Rosso M.N."/>
        </authorList>
    </citation>
    <scope>NUCLEOTIDE SEQUENCE</scope>
    <source>
        <strain evidence="1">CBS 384.51</strain>
    </source>
</reference>
<organism evidence="1 2">
    <name type="scientific">Irpex rosettiformis</name>
    <dbReference type="NCBI Taxonomy" id="378272"/>
    <lineage>
        <taxon>Eukaryota</taxon>
        <taxon>Fungi</taxon>
        <taxon>Dikarya</taxon>
        <taxon>Basidiomycota</taxon>
        <taxon>Agaricomycotina</taxon>
        <taxon>Agaricomycetes</taxon>
        <taxon>Polyporales</taxon>
        <taxon>Irpicaceae</taxon>
        <taxon>Irpex</taxon>
    </lineage>
</organism>
<proteinExistence type="predicted"/>
<dbReference type="EMBL" id="MU274924">
    <property type="protein sequence ID" value="KAI0086331.1"/>
    <property type="molecule type" value="Genomic_DNA"/>
</dbReference>
<dbReference type="Proteomes" id="UP001055072">
    <property type="component" value="Unassembled WGS sequence"/>
</dbReference>
<evidence type="ECO:0000313" key="2">
    <source>
        <dbReference type="Proteomes" id="UP001055072"/>
    </source>
</evidence>
<gene>
    <name evidence="1" type="ORF">BDY19DRAFT_960865</name>
</gene>
<accession>A0ACB8TWA0</accession>
<protein>
    <submittedName>
        <fullName evidence="1">Uncharacterized protein</fullName>
    </submittedName>
</protein>
<name>A0ACB8TWA0_9APHY</name>
<keyword evidence="2" id="KW-1185">Reference proteome</keyword>
<evidence type="ECO:0000313" key="1">
    <source>
        <dbReference type="EMBL" id="KAI0086331.1"/>
    </source>
</evidence>